<dbReference type="InParanoid" id="B8C2R9"/>
<organism evidence="2 3">
    <name type="scientific">Thalassiosira pseudonana</name>
    <name type="common">Marine diatom</name>
    <name type="synonym">Cyclotella nana</name>
    <dbReference type="NCBI Taxonomy" id="35128"/>
    <lineage>
        <taxon>Eukaryota</taxon>
        <taxon>Sar</taxon>
        <taxon>Stramenopiles</taxon>
        <taxon>Ochrophyta</taxon>
        <taxon>Bacillariophyta</taxon>
        <taxon>Coscinodiscophyceae</taxon>
        <taxon>Thalassiosirophycidae</taxon>
        <taxon>Thalassiosirales</taxon>
        <taxon>Thalassiosiraceae</taxon>
        <taxon>Thalassiosira</taxon>
    </lineage>
</organism>
<protein>
    <recommendedName>
        <fullName evidence="1">Protein kinase domain-containing protein</fullName>
    </recommendedName>
</protein>
<dbReference type="InterPro" id="IPR011009">
    <property type="entry name" value="Kinase-like_dom_sf"/>
</dbReference>
<feature type="domain" description="Protein kinase" evidence="1">
    <location>
        <begin position="1"/>
        <end position="200"/>
    </location>
</feature>
<accession>B8C2R9</accession>
<keyword evidence="3" id="KW-1185">Reference proteome</keyword>
<dbReference type="Gene3D" id="1.10.510.10">
    <property type="entry name" value="Transferase(Phosphotransferase) domain 1"/>
    <property type="match status" value="1"/>
</dbReference>
<reference evidence="2 3" key="1">
    <citation type="journal article" date="2004" name="Science">
        <title>The genome of the diatom Thalassiosira pseudonana: ecology, evolution, and metabolism.</title>
        <authorList>
            <person name="Armbrust E.V."/>
            <person name="Berges J.A."/>
            <person name="Bowler C."/>
            <person name="Green B.R."/>
            <person name="Martinez D."/>
            <person name="Putnam N.H."/>
            <person name="Zhou S."/>
            <person name="Allen A.E."/>
            <person name="Apt K.E."/>
            <person name="Bechner M."/>
            <person name="Brzezinski M.A."/>
            <person name="Chaal B.K."/>
            <person name="Chiovitti A."/>
            <person name="Davis A.K."/>
            <person name="Demarest M.S."/>
            <person name="Detter J.C."/>
            <person name="Glavina T."/>
            <person name="Goodstein D."/>
            <person name="Hadi M.Z."/>
            <person name="Hellsten U."/>
            <person name="Hildebrand M."/>
            <person name="Jenkins B.D."/>
            <person name="Jurka J."/>
            <person name="Kapitonov V.V."/>
            <person name="Kroger N."/>
            <person name="Lau W.W."/>
            <person name="Lane T.W."/>
            <person name="Larimer F.W."/>
            <person name="Lippmeier J.C."/>
            <person name="Lucas S."/>
            <person name="Medina M."/>
            <person name="Montsant A."/>
            <person name="Obornik M."/>
            <person name="Parker M.S."/>
            <person name="Palenik B."/>
            <person name="Pazour G.J."/>
            <person name="Richardson P.M."/>
            <person name="Rynearson T.A."/>
            <person name="Saito M.A."/>
            <person name="Schwartz D.C."/>
            <person name="Thamatrakoln K."/>
            <person name="Valentin K."/>
            <person name="Vardi A."/>
            <person name="Wilkerson F.P."/>
            <person name="Rokhsar D.S."/>
        </authorList>
    </citation>
    <scope>NUCLEOTIDE SEQUENCE [LARGE SCALE GENOMIC DNA]</scope>
    <source>
        <strain evidence="2 3">CCMP1335</strain>
    </source>
</reference>
<proteinExistence type="predicted"/>
<dbReference type="PaxDb" id="35128-Thaps5381"/>
<dbReference type="STRING" id="35128.B8C2R9"/>
<dbReference type="Proteomes" id="UP000001449">
    <property type="component" value="Chromosome 5"/>
</dbReference>
<evidence type="ECO:0000259" key="1">
    <source>
        <dbReference type="PROSITE" id="PS50011"/>
    </source>
</evidence>
<sequence length="200" mass="22381">MCKILFNAIDYCHERKVCHRGLKSGNLLLKGKQCDIDLKKADFRFARKAPTEDSLKTSAARRGVIIFILLGGYPSFQHDDQKLQIEGIKKREYTFVDKYWGTISDEVVSDFVAGTICVCEPYTNATSNVVLLSALGIKVMMMNKVLNSINEVSETEVSSKEDEGIDTFQMNTIIVGRVKRTPFAGNEASKRLTMADSLLL</sequence>
<dbReference type="InterPro" id="IPR000719">
    <property type="entry name" value="Prot_kinase_dom"/>
</dbReference>
<dbReference type="SUPFAM" id="SSF56112">
    <property type="entry name" value="Protein kinase-like (PK-like)"/>
    <property type="match status" value="1"/>
</dbReference>
<dbReference type="eggNOG" id="KOG0604">
    <property type="taxonomic scope" value="Eukaryota"/>
</dbReference>
<evidence type="ECO:0000313" key="3">
    <source>
        <dbReference type="Proteomes" id="UP000001449"/>
    </source>
</evidence>
<dbReference type="AlphaFoldDB" id="B8C2R9"/>
<dbReference type="GO" id="GO:0005524">
    <property type="term" value="F:ATP binding"/>
    <property type="evidence" value="ECO:0007669"/>
    <property type="project" value="InterPro"/>
</dbReference>
<name>B8C2R9_THAPS</name>
<reference evidence="2 3" key="2">
    <citation type="journal article" date="2008" name="Nature">
        <title>The Phaeodactylum genome reveals the evolutionary history of diatom genomes.</title>
        <authorList>
            <person name="Bowler C."/>
            <person name="Allen A.E."/>
            <person name="Badger J.H."/>
            <person name="Grimwood J."/>
            <person name="Jabbari K."/>
            <person name="Kuo A."/>
            <person name="Maheswari U."/>
            <person name="Martens C."/>
            <person name="Maumus F."/>
            <person name="Otillar R.P."/>
            <person name="Rayko E."/>
            <person name="Salamov A."/>
            <person name="Vandepoele K."/>
            <person name="Beszteri B."/>
            <person name="Gruber A."/>
            <person name="Heijde M."/>
            <person name="Katinka M."/>
            <person name="Mock T."/>
            <person name="Valentin K."/>
            <person name="Verret F."/>
            <person name="Berges J.A."/>
            <person name="Brownlee C."/>
            <person name="Cadoret J.P."/>
            <person name="Chiovitti A."/>
            <person name="Choi C.J."/>
            <person name="Coesel S."/>
            <person name="De Martino A."/>
            <person name="Detter J.C."/>
            <person name="Durkin C."/>
            <person name="Falciatore A."/>
            <person name="Fournet J."/>
            <person name="Haruta M."/>
            <person name="Huysman M.J."/>
            <person name="Jenkins B.D."/>
            <person name="Jiroutova K."/>
            <person name="Jorgensen R.E."/>
            <person name="Joubert Y."/>
            <person name="Kaplan A."/>
            <person name="Kroger N."/>
            <person name="Kroth P.G."/>
            <person name="La Roche J."/>
            <person name="Lindquist E."/>
            <person name="Lommer M."/>
            <person name="Martin-Jezequel V."/>
            <person name="Lopez P.J."/>
            <person name="Lucas S."/>
            <person name="Mangogna M."/>
            <person name="McGinnis K."/>
            <person name="Medlin L.K."/>
            <person name="Montsant A."/>
            <person name="Oudot-Le Secq M.P."/>
            <person name="Napoli C."/>
            <person name="Obornik M."/>
            <person name="Parker M.S."/>
            <person name="Petit J.L."/>
            <person name="Porcel B.M."/>
            <person name="Poulsen N."/>
            <person name="Robison M."/>
            <person name="Rychlewski L."/>
            <person name="Rynearson T.A."/>
            <person name="Schmutz J."/>
            <person name="Shapiro H."/>
            <person name="Siaut M."/>
            <person name="Stanley M."/>
            <person name="Sussman M.R."/>
            <person name="Taylor A.R."/>
            <person name="Vardi A."/>
            <person name="von Dassow P."/>
            <person name="Vyverman W."/>
            <person name="Willis A."/>
            <person name="Wyrwicz L.S."/>
            <person name="Rokhsar D.S."/>
            <person name="Weissenbach J."/>
            <person name="Armbrust E.V."/>
            <person name="Green B.R."/>
            <person name="Van de Peer Y."/>
            <person name="Grigoriev I.V."/>
        </authorList>
    </citation>
    <scope>NUCLEOTIDE SEQUENCE [LARGE SCALE GENOMIC DNA]</scope>
    <source>
        <strain evidence="2 3">CCMP1335</strain>
    </source>
</reference>
<dbReference type="PROSITE" id="PS50011">
    <property type="entry name" value="PROTEIN_KINASE_DOM"/>
    <property type="match status" value="1"/>
</dbReference>
<dbReference type="GeneID" id="7449640"/>
<dbReference type="GO" id="GO:0004672">
    <property type="term" value="F:protein kinase activity"/>
    <property type="evidence" value="ECO:0007669"/>
    <property type="project" value="InterPro"/>
</dbReference>
<dbReference type="RefSeq" id="XP_002290244.1">
    <property type="nucleotide sequence ID" value="XM_002290208.1"/>
</dbReference>
<dbReference type="EMBL" id="CM000642">
    <property type="protein sequence ID" value="EED91996.1"/>
    <property type="molecule type" value="Genomic_DNA"/>
</dbReference>
<dbReference type="KEGG" id="tps:THAPSDRAFT_5381"/>
<gene>
    <name evidence="2" type="ORF">THAPSDRAFT_5381</name>
</gene>
<dbReference type="Pfam" id="PF00069">
    <property type="entry name" value="Pkinase"/>
    <property type="match status" value="1"/>
</dbReference>
<evidence type="ECO:0000313" key="2">
    <source>
        <dbReference type="EMBL" id="EED91996.1"/>
    </source>
</evidence>
<dbReference type="PANTHER" id="PTHR24347">
    <property type="entry name" value="SERINE/THREONINE-PROTEIN KINASE"/>
    <property type="match status" value="1"/>
</dbReference>
<dbReference type="HOGENOM" id="CLU_1368697_0_0_1"/>